<dbReference type="PANTHER" id="PTHR11130">
    <property type="entry name" value="GLUTATHIONE SYNTHETASE"/>
    <property type="match status" value="1"/>
</dbReference>
<dbReference type="Gene3D" id="3.30.1490.50">
    <property type="match status" value="1"/>
</dbReference>
<dbReference type="OrthoDB" id="2020073at2759"/>
<dbReference type="GO" id="GO:0004363">
    <property type="term" value="F:glutathione synthase activity"/>
    <property type="evidence" value="ECO:0007669"/>
    <property type="project" value="UniProtKB-UniRule"/>
</dbReference>
<accession>A0A9N9T5N3</accession>
<feature type="binding site" evidence="15">
    <location>
        <position position="147"/>
    </location>
    <ligand>
        <name>Mg(2+)</name>
        <dbReference type="ChEBI" id="CHEBI:18420"/>
    </ligand>
</feature>
<dbReference type="FunFam" id="3.40.50.1760:FF:000001">
    <property type="entry name" value="Glutathione synthetase"/>
    <property type="match status" value="1"/>
</dbReference>
<feature type="binding site" evidence="15">
    <location>
        <position position="373"/>
    </location>
    <ligand>
        <name>Mg(2+)</name>
        <dbReference type="ChEBI" id="CHEBI:18420"/>
    </ligand>
</feature>
<dbReference type="InterPro" id="IPR016185">
    <property type="entry name" value="PreATP-grasp_dom_sf"/>
</dbReference>
<dbReference type="Pfam" id="PF03199">
    <property type="entry name" value="GSH_synthase"/>
    <property type="match status" value="1"/>
</dbReference>
<feature type="binding site" evidence="14">
    <location>
        <begin position="369"/>
        <end position="378"/>
    </location>
    <ligand>
        <name>ATP</name>
        <dbReference type="ChEBI" id="CHEBI:30616"/>
    </ligand>
</feature>
<protein>
    <recommendedName>
        <fullName evidence="5 13">Glutathione synthetase</fullName>
        <shortName evidence="13">GSH-S</shortName>
        <ecNumber evidence="4 13">6.3.2.3</ecNumber>
    </recommendedName>
</protein>
<feature type="binding site" evidence="14">
    <location>
        <position position="311"/>
    </location>
    <ligand>
        <name>ATP</name>
        <dbReference type="ChEBI" id="CHEBI:30616"/>
    </ligand>
</feature>
<evidence type="ECO:0000256" key="5">
    <source>
        <dbReference type="ARBA" id="ARBA00020821"/>
    </source>
</evidence>
<feature type="binding site" evidence="14">
    <location>
        <position position="147"/>
    </location>
    <ligand>
        <name>ATP</name>
        <dbReference type="ChEBI" id="CHEBI:30616"/>
    </ligand>
</feature>
<evidence type="ECO:0000256" key="14">
    <source>
        <dbReference type="PIRSR" id="PIRSR001558-1"/>
    </source>
</evidence>
<feature type="domain" description="Glutathione synthase substrate-binding" evidence="16">
    <location>
        <begin position="208"/>
        <end position="307"/>
    </location>
</feature>
<feature type="binding site" evidence="14">
    <location>
        <position position="465"/>
    </location>
    <ligand>
        <name>ATP</name>
        <dbReference type="ChEBI" id="CHEBI:30616"/>
    </ligand>
</feature>
<dbReference type="EMBL" id="OU898281">
    <property type="protein sequence ID" value="CAG9836325.1"/>
    <property type="molecule type" value="Genomic_DNA"/>
</dbReference>
<sequence length="482" mass="54588">MSNDVQILPGCVPVPFPEDELKGIVTKAKEWTIMHGISMRSKTNYNEDTVQISPFILFPSGFPRNEFNKVVNLQSILQELLHNITNNDAFIKQCFKDVIEADDFTARLYKIYETVEAEGRAQKISMLHLRSDYLMHSLSNNNLKQVEFNTIAASFGSLSTILTQYDKYILEELGYYDKVKNLPENNALTNLAQGFIDAWKMYANPNAAVLFLVMDITHNITDQRLVEFEIKRLSPQTKVVRRTFGDISTKGCLSDTKELIVDNTVIAVVYFREGYAPNHYPTESEWDARLMIERSMAIKCPDVKYHLIGQKKLQQELTKPGVLELFLTETKKVQAVREVFVNIHGLEFDEAGERTVQLALEHSEKYVLKPQREGGGYNYYDNDIKELLLKIKDTKERTGYILMERIFPPLSSGYMILPGAPNPPPLVNLVSEIGIYGVLICTPNQILINKQTGHMIRSKASTSNEGGVLAGAGALDCPYLID</sequence>
<dbReference type="Gene3D" id="3.30.1490.80">
    <property type="match status" value="1"/>
</dbReference>
<feature type="binding site" evidence="14">
    <location>
        <position position="223"/>
    </location>
    <ligand>
        <name>substrate</name>
    </ligand>
</feature>
<evidence type="ECO:0000256" key="13">
    <source>
        <dbReference type="PIRNR" id="PIRNR001558"/>
    </source>
</evidence>
<evidence type="ECO:0000256" key="8">
    <source>
        <dbReference type="ARBA" id="ARBA00022723"/>
    </source>
</evidence>
<dbReference type="PANTHER" id="PTHR11130:SF0">
    <property type="entry name" value="GLUTATHIONE SYNTHETASE"/>
    <property type="match status" value="1"/>
</dbReference>
<evidence type="ECO:0000256" key="15">
    <source>
        <dbReference type="PIRSR" id="PIRSR001558-2"/>
    </source>
</evidence>
<dbReference type="InterPro" id="IPR037013">
    <property type="entry name" value="GSH-S_sub-bd_sf"/>
</dbReference>
<dbReference type="Gene3D" id="3.40.50.1760">
    <property type="entry name" value="Glutathione synthase, substrate-binding domain superfamily, eukaryotic"/>
    <property type="match status" value="1"/>
</dbReference>
<dbReference type="InterPro" id="IPR004887">
    <property type="entry name" value="GSH_synth_subst-bd"/>
</dbReference>
<feature type="binding site" evidence="14">
    <location>
        <position position="432"/>
    </location>
    <ligand>
        <name>ATP</name>
        <dbReference type="ChEBI" id="CHEBI:30616"/>
    </ligand>
</feature>
<feature type="binding site" evidence="14">
    <location>
        <position position="380"/>
    </location>
    <ligand>
        <name>ATP</name>
        <dbReference type="ChEBI" id="CHEBI:30616"/>
    </ligand>
</feature>
<dbReference type="EC" id="6.3.2.3" evidence="4 13"/>
<evidence type="ECO:0000256" key="1">
    <source>
        <dbReference type="ARBA" id="ARBA00004965"/>
    </source>
</evidence>
<comment type="catalytic activity">
    <reaction evidence="12">
        <text>gamma-L-glutamyl-L-cysteine + glycine + ATP = glutathione + ADP + phosphate + H(+)</text>
        <dbReference type="Rhea" id="RHEA:13557"/>
        <dbReference type="ChEBI" id="CHEBI:15378"/>
        <dbReference type="ChEBI" id="CHEBI:30616"/>
        <dbReference type="ChEBI" id="CHEBI:43474"/>
        <dbReference type="ChEBI" id="CHEBI:57305"/>
        <dbReference type="ChEBI" id="CHEBI:57925"/>
        <dbReference type="ChEBI" id="CHEBI:58173"/>
        <dbReference type="ChEBI" id="CHEBI:456216"/>
        <dbReference type="EC" id="6.3.2.3"/>
    </reaction>
    <physiologicalReaction direction="left-to-right" evidence="12">
        <dbReference type="Rhea" id="RHEA:13558"/>
    </physiologicalReaction>
</comment>
<dbReference type="GO" id="GO:0005524">
    <property type="term" value="F:ATP binding"/>
    <property type="evidence" value="ECO:0007669"/>
    <property type="project" value="UniProtKB-UniRule"/>
</dbReference>
<keyword evidence="18" id="KW-1185">Reference proteome</keyword>
<evidence type="ECO:0000256" key="10">
    <source>
        <dbReference type="ARBA" id="ARBA00022840"/>
    </source>
</evidence>
<dbReference type="InterPro" id="IPR014709">
    <property type="entry name" value="Glutathione_synthase_C_euk"/>
</dbReference>
<gene>
    <name evidence="17" type="ORF">DIABBA_LOCUS9418</name>
</gene>
<keyword evidence="10 13" id="KW-0067">ATP-binding</keyword>
<comment type="similarity">
    <text evidence="2 13">Belongs to the eukaryotic GSH synthase family.</text>
</comment>
<comment type="cofactor">
    <cofactor evidence="13 15">
        <name>Mg(2+)</name>
        <dbReference type="ChEBI" id="CHEBI:18420"/>
    </cofactor>
    <text evidence="13 15">Binds 1 Mg(2+) ion per subunit.</text>
</comment>
<keyword evidence="6 13" id="KW-0436">Ligase</keyword>
<dbReference type="SUPFAM" id="SSF56059">
    <property type="entry name" value="Glutathione synthetase ATP-binding domain-like"/>
    <property type="match status" value="1"/>
</dbReference>
<keyword evidence="7 13" id="KW-0317">Glutathione biosynthesis</keyword>
<dbReference type="SUPFAM" id="SSF52440">
    <property type="entry name" value="PreATP-grasp domain"/>
    <property type="match status" value="1"/>
</dbReference>
<dbReference type="NCBIfam" id="TIGR01986">
    <property type="entry name" value="glut_syn_euk"/>
    <property type="match status" value="1"/>
</dbReference>
<evidence type="ECO:0000313" key="17">
    <source>
        <dbReference type="EMBL" id="CAG9836325.1"/>
    </source>
</evidence>
<dbReference type="InterPro" id="IPR014049">
    <property type="entry name" value="Glutathione_synthase_N_euk"/>
</dbReference>
<comment type="pathway">
    <text evidence="1 13">Sulfur metabolism; glutathione biosynthesis; glutathione from L-cysteine and L-glutamate: step 2/2.</text>
</comment>
<dbReference type="GO" id="GO:0000287">
    <property type="term" value="F:magnesium ion binding"/>
    <property type="evidence" value="ECO:0007669"/>
    <property type="project" value="UniProtKB-UniRule"/>
</dbReference>
<feature type="binding site" evidence="14">
    <location>
        <position position="459"/>
    </location>
    <ligand>
        <name>ATP</name>
        <dbReference type="ChEBI" id="CHEBI:30616"/>
    </ligand>
</feature>
<dbReference type="Gene3D" id="1.10.1080.10">
    <property type="entry name" value="Glutathione Synthetase, Chain A, domain 3"/>
    <property type="match status" value="1"/>
</dbReference>
<reference evidence="17" key="1">
    <citation type="submission" date="2022-01" db="EMBL/GenBank/DDBJ databases">
        <authorList>
            <person name="King R."/>
        </authorList>
    </citation>
    <scope>NUCLEOTIDE SEQUENCE</scope>
</reference>
<evidence type="ECO:0000313" key="18">
    <source>
        <dbReference type="Proteomes" id="UP001153709"/>
    </source>
</evidence>
<evidence type="ECO:0000256" key="4">
    <source>
        <dbReference type="ARBA" id="ARBA00012214"/>
    </source>
</evidence>
<dbReference type="Gene3D" id="3.30.470.20">
    <property type="entry name" value="ATP-grasp fold, B domain"/>
    <property type="match status" value="1"/>
</dbReference>
<feature type="binding site" evidence="14">
    <location>
        <position position="130"/>
    </location>
    <ligand>
        <name>substrate</name>
    </ligand>
</feature>
<evidence type="ECO:0000259" key="16">
    <source>
        <dbReference type="Pfam" id="PF03199"/>
    </source>
</evidence>
<evidence type="ECO:0000256" key="2">
    <source>
        <dbReference type="ARBA" id="ARBA00010385"/>
    </source>
</evidence>
<keyword evidence="9 13" id="KW-0547">Nucleotide-binding</keyword>
<evidence type="ECO:0000256" key="12">
    <source>
        <dbReference type="ARBA" id="ARBA00048871"/>
    </source>
</evidence>
<keyword evidence="8 13" id="KW-0479">Metal-binding</keyword>
<name>A0A9N9T5N3_DIABA</name>
<evidence type="ECO:0000256" key="6">
    <source>
        <dbReference type="ARBA" id="ARBA00022598"/>
    </source>
</evidence>
<dbReference type="InterPro" id="IPR005615">
    <property type="entry name" value="Glutathione_synthase"/>
</dbReference>
<dbReference type="InterPro" id="IPR014042">
    <property type="entry name" value="Glutathione_synthase_a-hlx"/>
</dbReference>
<keyword evidence="11 13" id="KW-0460">Magnesium</keyword>
<feature type="binding site" evidence="14">
    <location>
        <position position="457"/>
    </location>
    <ligand>
        <name>substrate</name>
    </ligand>
</feature>
<feature type="binding site" evidence="14">
    <location>
        <begin position="403"/>
        <end position="406"/>
    </location>
    <ligand>
        <name>ATP</name>
        <dbReference type="ChEBI" id="CHEBI:30616"/>
    </ligand>
</feature>
<dbReference type="GO" id="GO:0005829">
    <property type="term" value="C:cytosol"/>
    <property type="evidence" value="ECO:0007669"/>
    <property type="project" value="TreeGrafter"/>
</dbReference>
<evidence type="ECO:0000256" key="9">
    <source>
        <dbReference type="ARBA" id="ARBA00022741"/>
    </source>
</evidence>
<dbReference type="Proteomes" id="UP001153709">
    <property type="component" value="Chromosome 6"/>
</dbReference>
<evidence type="ECO:0000256" key="3">
    <source>
        <dbReference type="ARBA" id="ARBA00011738"/>
    </source>
</evidence>
<feature type="binding site" evidence="15">
    <location>
        <position position="149"/>
    </location>
    <ligand>
        <name>Mg(2+)</name>
        <dbReference type="ChEBI" id="CHEBI:18420"/>
    </ligand>
</feature>
<comment type="subunit">
    <text evidence="3">Homodimer.</text>
</comment>
<dbReference type="GO" id="GO:0043295">
    <property type="term" value="F:glutathione binding"/>
    <property type="evidence" value="ECO:0007669"/>
    <property type="project" value="UniProtKB-UniRule"/>
</dbReference>
<evidence type="ECO:0000256" key="7">
    <source>
        <dbReference type="ARBA" id="ARBA00022684"/>
    </source>
</evidence>
<dbReference type="PIRSF" id="PIRSF001558">
    <property type="entry name" value="GSHase"/>
    <property type="match status" value="1"/>
</dbReference>
<organism evidence="17 18">
    <name type="scientific">Diabrotica balteata</name>
    <name type="common">Banded cucumber beetle</name>
    <dbReference type="NCBI Taxonomy" id="107213"/>
    <lineage>
        <taxon>Eukaryota</taxon>
        <taxon>Metazoa</taxon>
        <taxon>Ecdysozoa</taxon>
        <taxon>Arthropoda</taxon>
        <taxon>Hexapoda</taxon>
        <taxon>Insecta</taxon>
        <taxon>Pterygota</taxon>
        <taxon>Neoptera</taxon>
        <taxon>Endopterygota</taxon>
        <taxon>Coleoptera</taxon>
        <taxon>Polyphaga</taxon>
        <taxon>Cucujiformia</taxon>
        <taxon>Chrysomeloidea</taxon>
        <taxon>Chrysomelidae</taxon>
        <taxon>Galerucinae</taxon>
        <taxon>Diabroticina</taxon>
        <taxon>Diabroticites</taxon>
        <taxon>Diabrotica</taxon>
    </lineage>
</organism>
<dbReference type="AlphaFoldDB" id="A0A9N9T5N3"/>
<dbReference type="FunFam" id="3.30.1490.50:FF:000002">
    <property type="entry name" value="Glutathione synthetase"/>
    <property type="match status" value="1"/>
</dbReference>
<proteinExistence type="inferred from homology"/>
<evidence type="ECO:0000256" key="11">
    <source>
        <dbReference type="ARBA" id="ARBA00022842"/>
    </source>
</evidence>
<dbReference type="Pfam" id="PF03917">
    <property type="entry name" value="GSH_synth_ATP"/>
    <property type="match status" value="1"/>
</dbReference>